<dbReference type="EMBL" id="KN825107">
    <property type="protein sequence ID" value="KIK94441.1"/>
    <property type="molecule type" value="Genomic_DNA"/>
</dbReference>
<dbReference type="OrthoDB" id="3239511at2759"/>
<name>A0A0D0DWX9_9AGAM</name>
<evidence type="ECO:0000313" key="2">
    <source>
        <dbReference type="Proteomes" id="UP000054538"/>
    </source>
</evidence>
<protein>
    <submittedName>
        <fullName evidence="1">Unplaced genomic scaffold scaffold_285, whole genome shotgun sequence</fullName>
    </submittedName>
</protein>
<dbReference type="Proteomes" id="UP000054538">
    <property type="component" value="Unassembled WGS sequence"/>
</dbReference>
<gene>
    <name evidence="1" type="ORF">PAXRUDRAFT_12044</name>
</gene>
<dbReference type="HOGENOM" id="CLU_009122_0_0_1"/>
<sequence>MRRAAKPKKKQGETTRKQGVAMNRRLMVLLQQEHLNLDLNPLTTLKVLDQIPVPDEDLADFKTEYHPHSKCPALFQTSDEFRVHNTSKPPPNPTPWHPFRCKGDFKFTEIALEASLNKGQVKSLLDLISRVAKGEAQVTFVNEPELWKLCDWAAEELTPSKLPRSAENAAPLAFILYTDKSKLSSFGTVKGYPIIARCANLPAHIQNSNDIGGGTVVGWLPIVPEDAEEDGKLSYMTLKRVVWHESFFKLLEEVIQHARSGYVHACHDKVKRTLFPLILILSADYQEHFDRLHSLHLGIWGKHIFGEIKKILEYLGQAAETMVEKYVAAFPSWQQLAHFSTVINITFNDGNKMQDLAKQVFYSLLNIFKKQSVPEGYTLLQMLQIYLELNSLIGLNVHMERTLSMIESELLKFNEALKEYIGLAEKSEIPGLKSKGVTQNYSTWPNESMHGALREAYNCRTNGRDVVSQMQILRVDQHMLAMKLIRQSFNSQDIDDEDSTSNLDDETLDNQPWTLGLQCKPAPMQSFKTSNPTDTAFSGLRKKFTEFLNTSAHGWGHQNISYIRIPPTFEITEYRYLKMNYRSTVDWRETTDHLRCNPQFYGKLRYDCALIQQTETMVAFICFILIFTCHIPELDGSFKFALVQPFTRRTGASHRLDSSIVRGAVLAPDPENADEFLTLSYLDDDMFLRLKDTTISGI</sequence>
<evidence type="ECO:0000313" key="1">
    <source>
        <dbReference type="EMBL" id="KIK94441.1"/>
    </source>
</evidence>
<dbReference type="InterPro" id="IPR041078">
    <property type="entry name" value="Plavaka"/>
</dbReference>
<organism evidence="1 2">
    <name type="scientific">Paxillus rubicundulus Ve08.2h10</name>
    <dbReference type="NCBI Taxonomy" id="930991"/>
    <lineage>
        <taxon>Eukaryota</taxon>
        <taxon>Fungi</taxon>
        <taxon>Dikarya</taxon>
        <taxon>Basidiomycota</taxon>
        <taxon>Agaricomycotina</taxon>
        <taxon>Agaricomycetes</taxon>
        <taxon>Agaricomycetidae</taxon>
        <taxon>Boletales</taxon>
        <taxon>Paxilineae</taxon>
        <taxon>Paxillaceae</taxon>
        <taxon>Paxillus</taxon>
    </lineage>
</organism>
<dbReference type="Pfam" id="PF18759">
    <property type="entry name" value="Plavaka"/>
    <property type="match status" value="1"/>
</dbReference>
<dbReference type="InParanoid" id="A0A0D0DWX9"/>
<proteinExistence type="predicted"/>
<reference evidence="2" key="2">
    <citation type="submission" date="2015-01" db="EMBL/GenBank/DDBJ databases">
        <title>Evolutionary Origins and Diversification of the Mycorrhizal Mutualists.</title>
        <authorList>
            <consortium name="DOE Joint Genome Institute"/>
            <consortium name="Mycorrhizal Genomics Consortium"/>
            <person name="Kohler A."/>
            <person name="Kuo A."/>
            <person name="Nagy L.G."/>
            <person name="Floudas D."/>
            <person name="Copeland A."/>
            <person name="Barry K.W."/>
            <person name="Cichocki N."/>
            <person name="Veneault-Fourrey C."/>
            <person name="LaButti K."/>
            <person name="Lindquist E.A."/>
            <person name="Lipzen A."/>
            <person name="Lundell T."/>
            <person name="Morin E."/>
            <person name="Murat C."/>
            <person name="Riley R."/>
            <person name="Ohm R."/>
            <person name="Sun H."/>
            <person name="Tunlid A."/>
            <person name="Henrissat B."/>
            <person name="Grigoriev I.V."/>
            <person name="Hibbett D.S."/>
            <person name="Martin F."/>
        </authorList>
    </citation>
    <scope>NUCLEOTIDE SEQUENCE [LARGE SCALE GENOMIC DNA]</scope>
    <source>
        <strain evidence="2">Ve08.2h10</strain>
    </source>
</reference>
<dbReference type="STRING" id="930991.A0A0D0DWX9"/>
<accession>A0A0D0DWX9</accession>
<keyword evidence="2" id="KW-1185">Reference proteome</keyword>
<reference evidence="1 2" key="1">
    <citation type="submission" date="2014-04" db="EMBL/GenBank/DDBJ databases">
        <authorList>
            <consortium name="DOE Joint Genome Institute"/>
            <person name="Kuo A."/>
            <person name="Kohler A."/>
            <person name="Jargeat P."/>
            <person name="Nagy L.G."/>
            <person name="Floudas D."/>
            <person name="Copeland A."/>
            <person name="Barry K.W."/>
            <person name="Cichocki N."/>
            <person name="Veneault-Fourrey C."/>
            <person name="LaButti K."/>
            <person name="Lindquist E.A."/>
            <person name="Lipzen A."/>
            <person name="Lundell T."/>
            <person name="Morin E."/>
            <person name="Murat C."/>
            <person name="Sun H."/>
            <person name="Tunlid A."/>
            <person name="Henrissat B."/>
            <person name="Grigoriev I.V."/>
            <person name="Hibbett D.S."/>
            <person name="Martin F."/>
            <person name="Nordberg H.P."/>
            <person name="Cantor M.N."/>
            <person name="Hua S.X."/>
        </authorList>
    </citation>
    <scope>NUCLEOTIDE SEQUENCE [LARGE SCALE GENOMIC DNA]</scope>
    <source>
        <strain evidence="1 2">Ve08.2h10</strain>
    </source>
</reference>
<dbReference type="AlphaFoldDB" id="A0A0D0DWX9"/>